<dbReference type="Pfam" id="PF03928">
    <property type="entry name" value="HbpS-like"/>
    <property type="match status" value="1"/>
</dbReference>
<keyword evidence="3" id="KW-1185">Reference proteome</keyword>
<evidence type="ECO:0000256" key="1">
    <source>
        <dbReference type="SAM" id="SignalP"/>
    </source>
</evidence>
<feature type="chain" id="PRO_5011961705" evidence="1">
    <location>
        <begin position="22"/>
        <end position="168"/>
    </location>
</feature>
<dbReference type="Gene3D" id="3.30.450.150">
    <property type="entry name" value="Haem-degrading domain"/>
    <property type="match status" value="1"/>
</dbReference>
<dbReference type="PANTHER" id="PTHR34309:SF10">
    <property type="entry name" value="SLR1406 PROTEIN"/>
    <property type="match status" value="1"/>
</dbReference>
<dbReference type="EMBL" id="MPRL01000073">
    <property type="protein sequence ID" value="OOZ38796.1"/>
    <property type="molecule type" value="Genomic_DNA"/>
</dbReference>
<dbReference type="SUPFAM" id="SSF143744">
    <property type="entry name" value="GlcG-like"/>
    <property type="match status" value="1"/>
</dbReference>
<dbReference type="RefSeq" id="WP_078484748.1">
    <property type="nucleotide sequence ID" value="NZ_MPRL01000073.1"/>
</dbReference>
<name>A0A1T2L1H8_9GAMM</name>
<keyword evidence="1" id="KW-0732">Signal</keyword>
<organism evidence="2 3">
    <name type="scientific">Solemya pervernicosa gill symbiont</name>
    <dbReference type="NCBI Taxonomy" id="642797"/>
    <lineage>
        <taxon>Bacteria</taxon>
        <taxon>Pseudomonadati</taxon>
        <taxon>Pseudomonadota</taxon>
        <taxon>Gammaproteobacteria</taxon>
        <taxon>sulfur-oxidizing symbionts</taxon>
    </lineage>
</organism>
<evidence type="ECO:0000313" key="2">
    <source>
        <dbReference type="EMBL" id="OOZ38796.1"/>
    </source>
</evidence>
<dbReference type="OrthoDB" id="5786851at2"/>
<proteinExistence type="predicted"/>
<accession>A0A1T2L1H8</accession>
<feature type="signal peptide" evidence="1">
    <location>
        <begin position="1"/>
        <end position="21"/>
    </location>
</feature>
<reference evidence="2 3" key="1">
    <citation type="submission" date="2016-11" db="EMBL/GenBank/DDBJ databases">
        <title>Mixed transmission modes and dynamic genome evolution in an obligate animal-bacterial symbiosis.</title>
        <authorList>
            <person name="Russell S.L."/>
            <person name="Corbett-Detig R.B."/>
            <person name="Cavanaugh C.M."/>
        </authorList>
    </citation>
    <scope>NUCLEOTIDE SEQUENCE [LARGE SCALE GENOMIC DNA]</scope>
    <source>
        <strain evidence="2">Sveles-Q1</strain>
    </source>
</reference>
<dbReference type="InterPro" id="IPR052517">
    <property type="entry name" value="GlcG_carb_metab_protein"/>
</dbReference>
<evidence type="ECO:0000313" key="3">
    <source>
        <dbReference type="Proteomes" id="UP000191110"/>
    </source>
</evidence>
<dbReference type="AlphaFoldDB" id="A0A1T2L1H8"/>
<comment type="caution">
    <text evidence="2">The sequence shown here is derived from an EMBL/GenBank/DDBJ whole genome shotgun (WGS) entry which is preliminary data.</text>
</comment>
<dbReference type="PANTHER" id="PTHR34309">
    <property type="entry name" value="SLR1406 PROTEIN"/>
    <property type="match status" value="1"/>
</dbReference>
<protein>
    <submittedName>
        <fullName evidence="2">Adenosylcobalamin biosynthesis, GlcG-related protein</fullName>
    </submittedName>
</protein>
<dbReference type="InterPro" id="IPR005624">
    <property type="entry name" value="PduO/GlcC-like"/>
</dbReference>
<dbReference type="Proteomes" id="UP000191110">
    <property type="component" value="Unassembled WGS sequence"/>
</dbReference>
<sequence length="168" mass="17276">MKFVPALSLLVAASLPFTAMAESESPMAVNIKRLSMESALTVAKAAVEACRKEGIQIGVTVVDRGGNPQVVLRDVLAPDLTLNISKQKAYTAISFIATTSSMENRFTTPFAVAKVDGLVMSAGGVPIQAGGIVYGAVGVSGAPSGVTDEMCAQAGVDAIKDDLEMEGL</sequence>
<gene>
    <name evidence="2" type="ORF">BOW53_14195</name>
</gene>
<dbReference type="InterPro" id="IPR038084">
    <property type="entry name" value="PduO/GlcC-like_sf"/>
</dbReference>